<proteinExistence type="predicted"/>
<organism evidence="1 2">
    <name type="scientific">Protopolystoma xenopodis</name>
    <dbReference type="NCBI Taxonomy" id="117903"/>
    <lineage>
        <taxon>Eukaryota</taxon>
        <taxon>Metazoa</taxon>
        <taxon>Spiralia</taxon>
        <taxon>Lophotrochozoa</taxon>
        <taxon>Platyhelminthes</taxon>
        <taxon>Monogenea</taxon>
        <taxon>Polyopisthocotylea</taxon>
        <taxon>Polystomatidea</taxon>
        <taxon>Polystomatidae</taxon>
        <taxon>Protopolystoma</taxon>
    </lineage>
</organism>
<keyword evidence="2" id="KW-1185">Reference proteome</keyword>
<name>A0A448X383_9PLAT</name>
<accession>A0A448X383</accession>
<gene>
    <name evidence="1" type="ORF">PXEA_LOCUS20168</name>
</gene>
<comment type="caution">
    <text evidence="1">The sequence shown here is derived from an EMBL/GenBank/DDBJ whole genome shotgun (WGS) entry which is preliminary data.</text>
</comment>
<dbReference type="AlphaFoldDB" id="A0A448X383"/>
<evidence type="ECO:0000313" key="1">
    <source>
        <dbReference type="EMBL" id="VEL26728.1"/>
    </source>
</evidence>
<evidence type="ECO:0000313" key="2">
    <source>
        <dbReference type="Proteomes" id="UP000784294"/>
    </source>
</evidence>
<reference evidence="1" key="1">
    <citation type="submission" date="2018-11" db="EMBL/GenBank/DDBJ databases">
        <authorList>
            <consortium name="Pathogen Informatics"/>
        </authorList>
    </citation>
    <scope>NUCLEOTIDE SEQUENCE</scope>
</reference>
<sequence length="74" mass="8309">MKAGFLCCTSLRYAYSQTKLLLRPLSRLVSTQAETTPTATFAVPEGPFMLQNNFRQVTGIVKYLFFPITLIECA</sequence>
<dbReference type="Proteomes" id="UP000784294">
    <property type="component" value="Unassembled WGS sequence"/>
</dbReference>
<dbReference type="EMBL" id="CAAALY010082302">
    <property type="protein sequence ID" value="VEL26728.1"/>
    <property type="molecule type" value="Genomic_DNA"/>
</dbReference>
<protein>
    <submittedName>
        <fullName evidence="1">Uncharacterized protein</fullName>
    </submittedName>
</protein>